<dbReference type="Gene3D" id="3.10.20.90">
    <property type="entry name" value="Phosphatidylinositol 3-kinase Catalytic Subunit, Chain A, domain 1"/>
    <property type="match status" value="1"/>
</dbReference>
<organism evidence="2 3">
    <name type="scientific">Paramuricea clavata</name>
    <name type="common">Red gorgonian</name>
    <name type="synonym">Violescent sea-whip</name>
    <dbReference type="NCBI Taxonomy" id="317549"/>
    <lineage>
        <taxon>Eukaryota</taxon>
        <taxon>Metazoa</taxon>
        <taxon>Cnidaria</taxon>
        <taxon>Anthozoa</taxon>
        <taxon>Octocorallia</taxon>
        <taxon>Malacalcyonacea</taxon>
        <taxon>Plexauridae</taxon>
        <taxon>Paramuricea</taxon>
    </lineage>
</organism>
<evidence type="ECO:0000313" key="2">
    <source>
        <dbReference type="EMBL" id="CAB4022661.1"/>
    </source>
</evidence>
<dbReference type="InterPro" id="IPR024462">
    <property type="entry name" value="GH116_N"/>
</dbReference>
<dbReference type="PANTHER" id="PTHR12654:SF4">
    <property type="entry name" value="PB1 DOMAIN-CONTAINING PROTEIN"/>
    <property type="match status" value="1"/>
</dbReference>
<evidence type="ECO:0000259" key="1">
    <source>
        <dbReference type="Pfam" id="PF12215"/>
    </source>
</evidence>
<dbReference type="Proteomes" id="UP001152795">
    <property type="component" value="Unassembled WGS sequence"/>
</dbReference>
<dbReference type="Pfam" id="PF12215">
    <property type="entry name" value="Glyco_hydr_116N"/>
    <property type="match status" value="1"/>
</dbReference>
<keyword evidence="3" id="KW-1185">Reference proteome</keyword>
<protein>
    <recommendedName>
        <fullName evidence="1">Glycosyl-hydrolase family 116 N-terminal domain-containing protein</fullName>
    </recommendedName>
</protein>
<dbReference type="PANTHER" id="PTHR12654">
    <property type="entry name" value="BILE ACID BETA-GLUCOSIDASE-RELATED"/>
    <property type="match status" value="1"/>
</dbReference>
<evidence type="ECO:0000313" key="3">
    <source>
        <dbReference type="Proteomes" id="UP001152795"/>
    </source>
</evidence>
<feature type="domain" description="Glycosyl-hydrolase family 116 N-terminal" evidence="1">
    <location>
        <begin position="162"/>
        <end position="330"/>
    </location>
</feature>
<proteinExistence type="predicted"/>
<dbReference type="AlphaFoldDB" id="A0A7D9KXZ1"/>
<dbReference type="CDD" id="cd05992">
    <property type="entry name" value="PB1"/>
    <property type="match status" value="1"/>
</dbReference>
<dbReference type="InterPro" id="IPR052566">
    <property type="entry name" value="Non-lysos_glucosylceramidase"/>
</dbReference>
<sequence>MSQKLRVNVHVNPSDVFEADQSISLNVQEDTSWSDVCELIKEKVNNFFTTSLAFQYLDEDADYISGCTDEEWKYAIAAGSTKSRDELVLHIKAVPTENVTKPSAQCGPASDIQPACCFSDPWCCYERPMPDNPILDGTVPEKIVNDQCSKYKYANEALRAVALPLGPIGGGCIAVAGDGGLRQWQVVNEINHVAHVPYSFFAIKVEDDTSKSNAVVLQSNTWYDQVGFKPAAYITDHVVPDGSKDLLTRLPGVKTVEITAKYPTVEVDFTSNEVPVHVKLEAFNPCVPLCADDSAIPMIIFNYTVTNPSDKAVKVTMLGSLLNFVGWDGHTTKSIPPSM</sequence>
<gene>
    <name evidence="2" type="ORF">PACLA_8A067437</name>
</gene>
<accession>A0A7D9KXZ1</accession>
<comment type="caution">
    <text evidence="2">The sequence shown here is derived from an EMBL/GenBank/DDBJ whole genome shotgun (WGS) entry which is preliminary data.</text>
</comment>
<name>A0A7D9KXZ1_PARCT</name>
<dbReference type="GO" id="GO:0008422">
    <property type="term" value="F:beta-glucosidase activity"/>
    <property type="evidence" value="ECO:0007669"/>
    <property type="project" value="TreeGrafter"/>
</dbReference>
<dbReference type="EMBL" id="CACRXK020012082">
    <property type="protein sequence ID" value="CAB4022661.1"/>
    <property type="molecule type" value="Genomic_DNA"/>
</dbReference>
<dbReference type="SUPFAM" id="SSF54277">
    <property type="entry name" value="CAD &amp; PB1 domains"/>
    <property type="match status" value="1"/>
</dbReference>
<reference evidence="2" key="1">
    <citation type="submission" date="2020-04" db="EMBL/GenBank/DDBJ databases">
        <authorList>
            <person name="Alioto T."/>
            <person name="Alioto T."/>
            <person name="Gomez Garrido J."/>
        </authorList>
    </citation>
    <scope>NUCLEOTIDE SEQUENCE</scope>
    <source>
        <strain evidence="2">A484AB</strain>
    </source>
</reference>